<keyword evidence="1" id="KW-0472">Membrane</keyword>
<keyword evidence="1" id="KW-1133">Transmembrane helix</keyword>
<feature type="transmembrane region" description="Helical" evidence="1">
    <location>
        <begin position="15"/>
        <end position="35"/>
    </location>
</feature>
<dbReference type="AlphaFoldDB" id="A0A838AEL3"/>
<dbReference type="EMBL" id="JACCKD010000007">
    <property type="protein sequence ID" value="MBA0127568.1"/>
    <property type="molecule type" value="Genomic_DNA"/>
</dbReference>
<sequence length="163" mass="17003">MPAPQPATEKITRRCTWLGLGVVVPAPIGLVAAIVSRQVVVADGERLRVWLIYPASIPFMCAFVAGGVALAVRTWVQPGRVDVASVRSLRNVCTGACVIASLSAAVAIGLLAGMSPAIESGAAAVLYGAMILLGVALTVTCLVVQRPLLWRSPYCDPDSARHD</sequence>
<evidence type="ECO:0000313" key="2">
    <source>
        <dbReference type="EMBL" id="MBA0127568.1"/>
    </source>
</evidence>
<dbReference type="RefSeq" id="WP_180894381.1">
    <property type="nucleotide sequence ID" value="NZ_JACCKD010000007.1"/>
</dbReference>
<accession>A0A838AEL3</accession>
<keyword evidence="1" id="KW-0812">Transmembrane</keyword>
<evidence type="ECO:0000256" key="1">
    <source>
        <dbReference type="SAM" id="Phobius"/>
    </source>
</evidence>
<reference evidence="2 3" key="1">
    <citation type="submission" date="2020-07" db="EMBL/GenBank/DDBJ databases">
        <title>Genome of Haloechinothrix sp.</title>
        <authorList>
            <person name="Tang S.-K."/>
            <person name="Yang L."/>
            <person name="Zhu W.-Y."/>
        </authorList>
    </citation>
    <scope>NUCLEOTIDE SEQUENCE [LARGE SCALE GENOMIC DNA]</scope>
    <source>
        <strain evidence="2 3">YIM 98757</strain>
    </source>
</reference>
<proteinExistence type="predicted"/>
<gene>
    <name evidence="2" type="ORF">H0B56_18645</name>
</gene>
<dbReference type="Proteomes" id="UP000582974">
    <property type="component" value="Unassembled WGS sequence"/>
</dbReference>
<organism evidence="2 3">
    <name type="scientific">Haloechinothrix aidingensis</name>
    <dbReference type="NCBI Taxonomy" id="2752311"/>
    <lineage>
        <taxon>Bacteria</taxon>
        <taxon>Bacillati</taxon>
        <taxon>Actinomycetota</taxon>
        <taxon>Actinomycetes</taxon>
        <taxon>Pseudonocardiales</taxon>
        <taxon>Pseudonocardiaceae</taxon>
        <taxon>Haloechinothrix</taxon>
    </lineage>
</organism>
<feature type="transmembrane region" description="Helical" evidence="1">
    <location>
        <begin position="124"/>
        <end position="144"/>
    </location>
</feature>
<protein>
    <recommendedName>
        <fullName evidence="4">DUF2975 domain-containing protein</fullName>
    </recommendedName>
</protein>
<evidence type="ECO:0000313" key="3">
    <source>
        <dbReference type="Proteomes" id="UP000582974"/>
    </source>
</evidence>
<comment type="caution">
    <text evidence="2">The sequence shown here is derived from an EMBL/GenBank/DDBJ whole genome shotgun (WGS) entry which is preliminary data.</text>
</comment>
<evidence type="ECO:0008006" key="4">
    <source>
        <dbReference type="Google" id="ProtNLM"/>
    </source>
</evidence>
<name>A0A838AEL3_9PSEU</name>
<feature type="transmembrane region" description="Helical" evidence="1">
    <location>
        <begin position="92"/>
        <end position="112"/>
    </location>
</feature>
<feature type="transmembrane region" description="Helical" evidence="1">
    <location>
        <begin position="47"/>
        <end position="72"/>
    </location>
</feature>
<keyword evidence="3" id="KW-1185">Reference proteome</keyword>